<dbReference type="InterPro" id="IPR029071">
    <property type="entry name" value="Ubiquitin-like_domsf"/>
</dbReference>
<feature type="domain" description="USP" evidence="8">
    <location>
        <begin position="109"/>
        <end position="462"/>
    </location>
</feature>
<dbReference type="AlphaFoldDB" id="A0A1R2B2Z5"/>
<dbReference type="InterPro" id="IPR028889">
    <property type="entry name" value="USP"/>
</dbReference>
<dbReference type="Pfam" id="PF00443">
    <property type="entry name" value="UCH"/>
    <property type="match status" value="1"/>
</dbReference>
<dbReference type="Gene3D" id="3.90.70.10">
    <property type="entry name" value="Cysteine proteinases"/>
    <property type="match status" value="1"/>
</dbReference>
<keyword evidence="10" id="KW-1185">Reference proteome</keyword>
<accession>A0A1R2B2Z5</accession>
<dbReference type="PROSITE" id="PS00972">
    <property type="entry name" value="USP_1"/>
    <property type="match status" value="1"/>
</dbReference>
<evidence type="ECO:0000256" key="2">
    <source>
        <dbReference type="ARBA" id="ARBA00022670"/>
    </source>
</evidence>
<keyword evidence="3 6" id="KW-0833">Ubl conjugation pathway</keyword>
<dbReference type="EC" id="3.4.19.12" evidence="6"/>
<evidence type="ECO:0000256" key="4">
    <source>
        <dbReference type="ARBA" id="ARBA00022801"/>
    </source>
</evidence>
<dbReference type="GO" id="GO:0016579">
    <property type="term" value="P:protein deubiquitination"/>
    <property type="evidence" value="ECO:0007669"/>
    <property type="project" value="InterPro"/>
</dbReference>
<dbReference type="Proteomes" id="UP000187209">
    <property type="component" value="Unassembled WGS sequence"/>
</dbReference>
<keyword evidence="5 6" id="KW-0788">Thiol protease</keyword>
<dbReference type="EMBL" id="MPUH01001018">
    <property type="protein sequence ID" value="OMJ71154.1"/>
    <property type="molecule type" value="Genomic_DNA"/>
</dbReference>
<reference evidence="9 10" key="1">
    <citation type="submission" date="2016-11" db="EMBL/GenBank/DDBJ databases">
        <title>The macronuclear genome of Stentor coeruleus: a giant cell with tiny introns.</title>
        <authorList>
            <person name="Slabodnick M."/>
            <person name="Ruby J.G."/>
            <person name="Reiff S.B."/>
            <person name="Swart E.C."/>
            <person name="Gosai S."/>
            <person name="Prabakaran S."/>
            <person name="Witkowska E."/>
            <person name="Larue G.E."/>
            <person name="Fisher S."/>
            <person name="Freeman R.M."/>
            <person name="Gunawardena J."/>
            <person name="Chu W."/>
            <person name="Stover N.A."/>
            <person name="Gregory B.D."/>
            <person name="Nowacki M."/>
            <person name="Derisi J."/>
            <person name="Roy S.W."/>
            <person name="Marshall W.F."/>
            <person name="Sood P."/>
        </authorList>
    </citation>
    <scope>NUCLEOTIDE SEQUENCE [LARGE SCALE GENOMIC DNA]</scope>
    <source>
        <strain evidence="9">WM001</strain>
    </source>
</reference>
<evidence type="ECO:0000256" key="6">
    <source>
        <dbReference type="RuleBase" id="RU366025"/>
    </source>
</evidence>
<feature type="domain" description="Ubiquitin-like" evidence="7">
    <location>
        <begin position="1"/>
        <end position="71"/>
    </location>
</feature>
<dbReference type="Pfam" id="PF00240">
    <property type="entry name" value="ubiquitin"/>
    <property type="match status" value="1"/>
</dbReference>
<dbReference type="GO" id="GO:0043161">
    <property type="term" value="P:proteasome-mediated ubiquitin-dependent protein catabolic process"/>
    <property type="evidence" value="ECO:0007669"/>
    <property type="project" value="InterPro"/>
</dbReference>
<comment type="catalytic activity">
    <reaction evidence="1 6">
        <text>Thiol-dependent hydrolysis of ester, thioester, amide, peptide and isopeptide bonds formed by the C-terminal Gly of ubiquitin (a 76-residue protein attached to proteins as an intracellular targeting signal).</text>
        <dbReference type="EC" id="3.4.19.12"/>
    </reaction>
</comment>
<dbReference type="SUPFAM" id="SSF54236">
    <property type="entry name" value="Ubiquitin-like"/>
    <property type="match status" value="1"/>
</dbReference>
<protein>
    <recommendedName>
        <fullName evidence="6">Ubiquitin carboxyl-terminal hydrolase</fullName>
        <ecNumber evidence="6">3.4.19.12</ecNumber>
    </recommendedName>
</protein>
<dbReference type="InterPro" id="IPR000626">
    <property type="entry name" value="Ubiquitin-like_dom"/>
</dbReference>
<comment type="caution">
    <text evidence="9">The sequence shown here is derived from an EMBL/GenBank/DDBJ whole genome shotgun (WGS) entry which is preliminary data.</text>
</comment>
<dbReference type="OrthoDB" id="333239at2759"/>
<evidence type="ECO:0000256" key="1">
    <source>
        <dbReference type="ARBA" id="ARBA00000707"/>
    </source>
</evidence>
<organism evidence="9 10">
    <name type="scientific">Stentor coeruleus</name>
    <dbReference type="NCBI Taxonomy" id="5963"/>
    <lineage>
        <taxon>Eukaryota</taxon>
        <taxon>Sar</taxon>
        <taxon>Alveolata</taxon>
        <taxon>Ciliophora</taxon>
        <taxon>Postciliodesmatophora</taxon>
        <taxon>Heterotrichea</taxon>
        <taxon>Heterotrichida</taxon>
        <taxon>Stentoridae</taxon>
        <taxon>Stentor</taxon>
    </lineage>
</organism>
<dbReference type="PROSITE" id="PS00973">
    <property type="entry name" value="USP_2"/>
    <property type="match status" value="1"/>
</dbReference>
<evidence type="ECO:0000256" key="5">
    <source>
        <dbReference type="ARBA" id="ARBA00022807"/>
    </source>
</evidence>
<dbReference type="GO" id="GO:0070628">
    <property type="term" value="F:proteasome binding"/>
    <property type="evidence" value="ECO:0007669"/>
    <property type="project" value="TreeGrafter"/>
</dbReference>
<dbReference type="PROSITE" id="PS50053">
    <property type="entry name" value="UBIQUITIN_2"/>
    <property type="match status" value="1"/>
</dbReference>
<dbReference type="Gene3D" id="3.10.20.90">
    <property type="entry name" value="Phosphatidylinositol 3-kinase Catalytic Subunit, Chain A, domain 1"/>
    <property type="match status" value="1"/>
</dbReference>
<name>A0A1R2B2Z5_9CILI</name>
<dbReference type="GO" id="GO:0004843">
    <property type="term" value="F:cysteine-type deubiquitinase activity"/>
    <property type="evidence" value="ECO:0007669"/>
    <property type="project" value="UniProtKB-UniRule"/>
</dbReference>
<dbReference type="InterPro" id="IPR018200">
    <property type="entry name" value="USP_CS"/>
</dbReference>
<dbReference type="InterPro" id="IPR001394">
    <property type="entry name" value="Peptidase_C19_UCH"/>
</dbReference>
<evidence type="ECO:0000259" key="8">
    <source>
        <dbReference type="PROSITE" id="PS50235"/>
    </source>
</evidence>
<keyword evidence="4 6" id="KW-0378">Hydrolase</keyword>
<comment type="similarity">
    <text evidence="6">Belongs to the peptidase C19 family.</text>
</comment>
<dbReference type="GO" id="GO:0061136">
    <property type="term" value="P:regulation of proteasomal protein catabolic process"/>
    <property type="evidence" value="ECO:0007669"/>
    <property type="project" value="TreeGrafter"/>
</dbReference>
<evidence type="ECO:0000256" key="3">
    <source>
        <dbReference type="ARBA" id="ARBA00022786"/>
    </source>
</evidence>
<dbReference type="PANTHER" id="PTHR43982:SF1">
    <property type="entry name" value="UBIQUITIN CARBOXYL-TERMINAL HYDROLASE 14"/>
    <property type="match status" value="1"/>
</dbReference>
<dbReference type="SUPFAM" id="SSF54001">
    <property type="entry name" value="Cysteine proteinases"/>
    <property type="match status" value="1"/>
</dbReference>
<evidence type="ECO:0000313" key="9">
    <source>
        <dbReference type="EMBL" id="OMJ71154.1"/>
    </source>
</evidence>
<dbReference type="InterPro" id="IPR038765">
    <property type="entry name" value="Papain-like_cys_pep_sf"/>
</dbReference>
<proteinExistence type="inferred from homology"/>
<evidence type="ECO:0000313" key="10">
    <source>
        <dbReference type="Proteomes" id="UP000187209"/>
    </source>
</evidence>
<dbReference type="InterPro" id="IPR044635">
    <property type="entry name" value="UBP14-like"/>
</dbReference>
<gene>
    <name evidence="9" type="ORF">SteCoe_30720</name>
</gene>
<sequence length="467" mass="52291">MSFIKVKWNKQEFSVQIEPFSEVSLLRTQLFSLSGVLPEKQKLLLKGKVLNKDSLTLDQAGVKPGVTLMMMGTATELVEPMEEVKYHDELTAEEKAKAYKDREGIPMPVGLVNLGNTCYMNSTVQCLKRIPELTRALAQFRPTNQNDLSQKLTYELNGLIKNLENKGTAFTPFLFVDTLRTAFPLFAETDEKGIGKQQDAEECLTSILESISPNLIADGQRLIDNLFTFQYHSRLSCAENASEEPTMGIEFSKKLMCIIDNQGNPVNLITDGIEAGLGGQLDKFSESLGRNAVYNKSMKINHLPNYAIVQLVRFIWKGASSAAGTKAVKAKVLRSVAFQKVLDLHPFCTEELQKSLNVGREMEVQLHEQELINNPGKPRDLKSFTAEFGTGIETGHYQLVGVVTHKGRSADSGHYVGWTHLKDETWAKYDDDFVTQVPTSDIMDLKGGGDWHMAYLLVYRKMQLIPQ</sequence>
<keyword evidence="2 6" id="KW-0645">Protease</keyword>
<dbReference type="PROSITE" id="PS50235">
    <property type="entry name" value="USP_3"/>
    <property type="match status" value="1"/>
</dbReference>
<dbReference type="SMART" id="SM00213">
    <property type="entry name" value="UBQ"/>
    <property type="match status" value="1"/>
</dbReference>
<evidence type="ECO:0000259" key="7">
    <source>
        <dbReference type="PROSITE" id="PS50053"/>
    </source>
</evidence>
<dbReference type="PANTHER" id="PTHR43982">
    <property type="entry name" value="UBIQUITIN CARBOXYL-TERMINAL HYDROLASE"/>
    <property type="match status" value="1"/>
</dbReference>